<dbReference type="InterPro" id="IPR013763">
    <property type="entry name" value="Cyclin-like_dom"/>
</dbReference>
<reference evidence="10" key="1">
    <citation type="journal article" date="2020" name="bioRxiv">
        <title>Hybrid origin of Populus tomentosa Carr. identified through genome sequencing and phylogenomic analysis.</title>
        <authorList>
            <person name="An X."/>
            <person name="Gao K."/>
            <person name="Chen Z."/>
            <person name="Li J."/>
            <person name="Yang X."/>
            <person name="Yang X."/>
            <person name="Zhou J."/>
            <person name="Guo T."/>
            <person name="Zhao T."/>
            <person name="Huang S."/>
            <person name="Miao D."/>
            <person name="Khan W.U."/>
            <person name="Rao P."/>
            <person name="Ye M."/>
            <person name="Lei B."/>
            <person name="Liao W."/>
            <person name="Wang J."/>
            <person name="Ji L."/>
            <person name="Li Y."/>
            <person name="Guo B."/>
            <person name="Mustafa N.S."/>
            <person name="Li S."/>
            <person name="Yun Q."/>
            <person name="Keller S.R."/>
            <person name="Mao J."/>
            <person name="Zhang R."/>
            <person name="Strauss S.H."/>
        </authorList>
    </citation>
    <scope>NUCLEOTIDE SEQUENCE</scope>
    <source>
        <strain evidence="10">GM15</strain>
        <tissue evidence="10">Leaf</tissue>
    </source>
</reference>
<feature type="region of interest" description="Disordered" evidence="6">
    <location>
        <begin position="229"/>
        <end position="254"/>
    </location>
</feature>
<feature type="domain" description="Cyclin C-terminal" evidence="9">
    <location>
        <begin position="475"/>
        <end position="598"/>
    </location>
</feature>
<gene>
    <name evidence="10" type="ORF">POTOM_013361</name>
</gene>
<dbReference type="InterPro" id="IPR006671">
    <property type="entry name" value="Cyclin_N"/>
</dbReference>
<comment type="similarity">
    <text evidence="1">Belongs to the cyclin family. Cyclin AB subfamily.</text>
</comment>
<feature type="domain" description="Cyclin-like" evidence="8">
    <location>
        <begin position="359"/>
        <end position="466"/>
    </location>
</feature>
<keyword evidence="3 5" id="KW-0195">Cyclin</keyword>
<comment type="caution">
    <text evidence="10">The sequence shown here is derived from an EMBL/GenBank/DDBJ whole genome shotgun (WGS) entry which is preliminary data.</text>
</comment>
<dbReference type="GO" id="GO:0051301">
    <property type="term" value="P:cell division"/>
    <property type="evidence" value="ECO:0007669"/>
    <property type="project" value="UniProtKB-KW"/>
</dbReference>
<evidence type="ECO:0000256" key="3">
    <source>
        <dbReference type="ARBA" id="ARBA00023127"/>
    </source>
</evidence>
<evidence type="ECO:0000256" key="5">
    <source>
        <dbReference type="RuleBase" id="RU000383"/>
    </source>
</evidence>
<name>A0A8X8D9B5_POPTO</name>
<evidence type="ECO:0000259" key="8">
    <source>
        <dbReference type="SMART" id="SM00385"/>
    </source>
</evidence>
<keyword evidence="7" id="KW-0812">Transmembrane</keyword>
<dbReference type="Proteomes" id="UP000886885">
    <property type="component" value="Chromosome 3D"/>
</dbReference>
<proteinExistence type="inferred from homology"/>
<evidence type="ECO:0000259" key="9">
    <source>
        <dbReference type="SMART" id="SM01332"/>
    </source>
</evidence>
<dbReference type="Pfam" id="PF02984">
    <property type="entry name" value="Cyclin_C"/>
    <property type="match status" value="1"/>
</dbReference>
<evidence type="ECO:0008006" key="12">
    <source>
        <dbReference type="Google" id="ProtNLM"/>
    </source>
</evidence>
<dbReference type="InterPro" id="IPR004367">
    <property type="entry name" value="Cyclin_C-dom"/>
</dbReference>
<dbReference type="FunFam" id="1.10.472.10:FF:000013">
    <property type="entry name" value="Cyclin A1"/>
    <property type="match status" value="1"/>
</dbReference>
<feature type="transmembrane region" description="Helical" evidence="7">
    <location>
        <begin position="12"/>
        <end position="32"/>
    </location>
</feature>
<keyword evidence="2" id="KW-0132">Cell division</keyword>
<protein>
    <recommendedName>
        <fullName evidence="12">B-like cyclin</fullName>
    </recommendedName>
</protein>
<dbReference type="EMBL" id="JAAWWB010000006">
    <property type="protein sequence ID" value="KAG6780499.1"/>
    <property type="molecule type" value="Genomic_DNA"/>
</dbReference>
<evidence type="ECO:0000256" key="7">
    <source>
        <dbReference type="SAM" id="Phobius"/>
    </source>
</evidence>
<sequence>MMRSHLCVDVTTILITFVGVSSLFSGFGVYLVFGLLDGYGFNEFFALSGILKVFGHGNLSVFSRLRQVNMKRENVLPSNFRHLSGPITRAAALRASGTMPPLKAPTKQDWKRNLRTNRKRAALDENSTSRPDNADNRCKRRAVLEDVTNVCCENSYASCFSATKIQVVVLSFHALMMPFLDLMAKVAKQAKKVQLDVSKVAPSSALEHPRLKANSKKKIVCRDIKREPYSEVPSSTTSEKDLPSQPSGTGEFGTDDPQLPNLCSIVPSHPHHSPKKGTDFLSQIVIAEKCNVSENWKESSDPEFIDIDSDHKDPQLCSLYAADIYNNLRVAELARRSLPTFMETVQQDITQIMRGILVDWLVEVSEEYKLVPDTLYLTVYLIDWFLSQNYIERHRLQLLGITCMLIASKYEEICPPHVEEFCFITDNTYTSIESFSFCLPPCWNIFGFGPDRSLVQVLKMETQVLNFFGFQIIAPTAKTFLRRFLRAAQASYKNPSYELEFLADYLAELTLVDYSFLNFLPSVIAASSVFLAGWTLDQTSHPWSPTLEHYTSYKASDLKTTVLALQGLQLNTKGCPLNAIRMKYRQPKLQFSYSIKIYKILNLWRPCLLRNCLKLCSEDKHSGSTFFESGC</sequence>
<dbReference type="SMART" id="SM01332">
    <property type="entry name" value="Cyclin_C"/>
    <property type="match status" value="1"/>
</dbReference>
<feature type="domain" description="Cyclin-like" evidence="8">
    <location>
        <begin position="479"/>
        <end position="567"/>
    </location>
</feature>
<keyword evidence="7" id="KW-0472">Membrane</keyword>
<organism evidence="10 11">
    <name type="scientific">Populus tomentosa</name>
    <name type="common">Chinese white poplar</name>
    <dbReference type="NCBI Taxonomy" id="118781"/>
    <lineage>
        <taxon>Eukaryota</taxon>
        <taxon>Viridiplantae</taxon>
        <taxon>Streptophyta</taxon>
        <taxon>Embryophyta</taxon>
        <taxon>Tracheophyta</taxon>
        <taxon>Spermatophyta</taxon>
        <taxon>Magnoliopsida</taxon>
        <taxon>eudicotyledons</taxon>
        <taxon>Gunneridae</taxon>
        <taxon>Pentapetalae</taxon>
        <taxon>rosids</taxon>
        <taxon>fabids</taxon>
        <taxon>Malpighiales</taxon>
        <taxon>Salicaceae</taxon>
        <taxon>Saliceae</taxon>
        <taxon>Populus</taxon>
    </lineage>
</organism>
<evidence type="ECO:0000313" key="11">
    <source>
        <dbReference type="Proteomes" id="UP000886885"/>
    </source>
</evidence>
<dbReference type="InterPro" id="IPR039361">
    <property type="entry name" value="Cyclin"/>
</dbReference>
<evidence type="ECO:0000313" key="10">
    <source>
        <dbReference type="EMBL" id="KAG6780499.1"/>
    </source>
</evidence>
<dbReference type="CDD" id="cd20506">
    <property type="entry name" value="CYCLIN_AtCycA-like_rpt2"/>
    <property type="match status" value="1"/>
</dbReference>
<dbReference type="OrthoDB" id="5590282at2759"/>
<evidence type="ECO:0000256" key="6">
    <source>
        <dbReference type="SAM" id="MobiDB-lite"/>
    </source>
</evidence>
<evidence type="ECO:0000256" key="2">
    <source>
        <dbReference type="ARBA" id="ARBA00022618"/>
    </source>
</evidence>
<dbReference type="CDD" id="cd20562">
    <property type="entry name" value="CYCLIN_AtCycA_like_rpt1"/>
    <property type="match status" value="1"/>
</dbReference>
<evidence type="ECO:0000256" key="1">
    <source>
        <dbReference type="ARBA" id="ARBA00006955"/>
    </source>
</evidence>
<keyword evidence="11" id="KW-1185">Reference proteome</keyword>
<accession>A0A8X8D9B5</accession>
<dbReference type="SMART" id="SM00385">
    <property type="entry name" value="CYCLIN"/>
    <property type="match status" value="2"/>
</dbReference>
<dbReference type="Pfam" id="PF00134">
    <property type="entry name" value="Cyclin_N"/>
    <property type="match status" value="1"/>
</dbReference>
<keyword evidence="4" id="KW-0131">Cell cycle</keyword>
<dbReference type="FunFam" id="1.10.472.10:FF:000167">
    <property type="entry name" value="Mitotic cyclin 6"/>
    <property type="match status" value="1"/>
</dbReference>
<dbReference type="AlphaFoldDB" id="A0A8X8D9B5"/>
<keyword evidence="7" id="KW-1133">Transmembrane helix</keyword>
<evidence type="ECO:0000256" key="4">
    <source>
        <dbReference type="ARBA" id="ARBA00023306"/>
    </source>
</evidence>
<dbReference type="PANTHER" id="PTHR10177">
    <property type="entry name" value="CYCLINS"/>
    <property type="match status" value="1"/>
</dbReference>